<accession>C1N9Y1</accession>
<feature type="region of interest" description="Disordered" evidence="1">
    <location>
        <begin position="1"/>
        <end position="76"/>
    </location>
</feature>
<feature type="region of interest" description="Disordered" evidence="1">
    <location>
        <begin position="157"/>
        <end position="196"/>
    </location>
</feature>
<gene>
    <name evidence="2" type="ORF">MICPUCDRAFT_54685</name>
</gene>
<dbReference type="AlphaFoldDB" id="C1N9Y1"/>
<proteinExistence type="predicted"/>
<feature type="compositionally biased region" description="Basic and acidic residues" evidence="1">
    <location>
        <begin position="7"/>
        <end position="27"/>
    </location>
</feature>
<evidence type="ECO:0000313" key="2">
    <source>
        <dbReference type="EMBL" id="EEH51029.1"/>
    </source>
</evidence>
<reference evidence="2 3" key="1">
    <citation type="journal article" date="2009" name="Science">
        <title>Green evolution and dynamic adaptations revealed by genomes of the marine picoeukaryotes Micromonas.</title>
        <authorList>
            <person name="Worden A.Z."/>
            <person name="Lee J.H."/>
            <person name="Mock T."/>
            <person name="Rouze P."/>
            <person name="Simmons M.P."/>
            <person name="Aerts A.L."/>
            <person name="Allen A.E."/>
            <person name="Cuvelier M.L."/>
            <person name="Derelle E."/>
            <person name="Everett M.V."/>
            <person name="Foulon E."/>
            <person name="Grimwood J."/>
            <person name="Gundlach H."/>
            <person name="Henrissat B."/>
            <person name="Napoli C."/>
            <person name="McDonald S.M."/>
            <person name="Parker M.S."/>
            <person name="Rombauts S."/>
            <person name="Salamov A."/>
            <person name="Von Dassow P."/>
            <person name="Badger J.H."/>
            <person name="Coutinho P.M."/>
            <person name="Demir E."/>
            <person name="Dubchak I."/>
            <person name="Gentemann C."/>
            <person name="Eikrem W."/>
            <person name="Gready J.E."/>
            <person name="John U."/>
            <person name="Lanier W."/>
            <person name="Lindquist E.A."/>
            <person name="Lucas S."/>
            <person name="Mayer K.F."/>
            <person name="Moreau H."/>
            <person name="Not F."/>
            <person name="Otillar R."/>
            <person name="Panaud O."/>
            <person name="Pangilinan J."/>
            <person name="Paulsen I."/>
            <person name="Piegu B."/>
            <person name="Poliakov A."/>
            <person name="Robbens S."/>
            <person name="Schmutz J."/>
            <person name="Toulza E."/>
            <person name="Wyss T."/>
            <person name="Zelensky A."/>
            <person name="Zhou K."/>
            <person name="Armbrust E.V."/>
            <person name="Bhattacharya D."/>
            <person name="Goodenough U.W."/>
            <person name="Van de Peer Y."/>
            <person name="Grigoriev I.V."/>
        </authorList>
    </citation>
    <scope>NUCLEOTIDE SEQUENCE [LARGE SCALE GENOMIC DNA]</scope>
    <source>
        <strain evidence="2 3">CCMP1545</strain>
    </source>
</reference>
<protein>
    <submittedName>
        <fullName evidence="2">Predicted protein</fullName>
    </submittedName>
</protein>
<dbReference type="KEGG" id="mpp:MICPUCDRAFT_54685"/>
<evidence type="ECO:0000256" key="1">
    <source>
        <dbReference type="SAM" id="MobiDB-lite"/>
    </source>
</evidence>
<keyword evidence="3" id="KW-1185">Reference proteome</keyword>
<dbReference type="RefSeq" id="XP_003064695.1">
    <property type="nucleotide sequence ID" value="XM_003064649.1"/>
</dbReference>
<dbReference type="GeneID" id="9690253"/>
<organism evidence="3">
    <name type="scientific">Micromonas pusilla (strain CCMP1545)</name>
    <name type="common">Picoplanktonic green alga</name>
    <dbReference type="NCBI Taxonomy" id="564608"/>
    <lineage>
        <taxon>Eukaryota</taxon>
        <taxon>Viridiplantae</taxon>
        <taxon>Chlorophyta</taxon>
        <taxon>Mamiellophyceae</taxon>
        <taxon>Mamiellales</taxon>
        <taxon>Mamiellaceae</taxon>
        <taxon>Micromonas</taxon>
    </lineage>
</organism>
<name>C1N9Y1_MICPC</name>
<dbReference type="EMBL" id="GG663752">
    <property type="protein sequence ID" value="EEH51029.1"/>
    <property type="molecule type" value="Genomic_DNA"/>
</dbReference>
<sequence>MPQTPYDAEKERIAQDRKEKAQRDVLRARAAARAAEKKVAAMRTRGANKSNDNADADADANTSPRSARRIRDDASASAWGLAPAAWNAAGGEVVDLTSEVLSLRREQARWERERTERVDREDAMAKEIERTSKANEELEGAIDSPVKLVVNLRGGGAAGGLENVPPGGTAQISSGEEPSEPQPGLHPGLPQTVEPPPRVLVSVTANEGHVASVVTEMRLLRREMRAERERAFQAEARFVFARSH</sequence>
<evidence type="ECO:0000313" key="3">
    <source>
        <dbReference type="Proteomes" id="UP000001876"/>
    </source>
</evidence>
<dbReference type="Proteomes" id="UP000001876">
    <property type="component" value="Unassembled WGS sequence"/>
</dbReference>